<dbReference type="CDD" id="cd16433">
    <property type="entry name" value="CheB"/>
    <property type="match status" value="1"/>
</dbReference>
<evidence type="ECO:0000313" key="7">
    <source>
        <dbReference type="Proteomes" id="UP000295509"/>
    </source>
</evidence>
<organism evidence="6 7">
    <name type="scientific">Paraburkholderia rhizosphaerae</name>
    <dbReference type="NCBI Taxonomy" id="480658"/>
    <lineage>
        <taxon>Bacteria</taxon>
        <taxon>Pseudomonadati</taxon>
        <taxon>Pseudomonadota</taxon>
        <taxon>Betaproteobacteria</taxon>
        <taxon>Burkholderiales</taxon>
        <taxon>Burkholderiaceae</taxon>
        <taxon>Paraburkholderia</taxon>
    </lineage>
</organism>
<dbReference type="EC" id="3.1.1.61" evidence="2"/>
<keyword evidence="1" id="KW-0378">Hydrolase</keyword>
<reference evidence="6 7" key="1">
    <citation type="submission" date="2019-03" db="EMBL/GenBank/DDBJ databases">
        <title>Genomic Encyclopedia of Type Strains, Phase III (KMG-III): the genomes of soil and plant-associated and newly described type strains.</title>
        <authorList>
            <person name="Whitman W."/>
        </authorList>
    </citation>
    <scope>NUCLEOTIDE SEQUENCE [LARGE SCALE GENOMIC DNA]</scope>
    <source>
        <strain evidence="6 7">LMG 29544</strain>
    </source>
</reference>
<dbReference type="PANTHER" id="PTHR42872">
    <property type="entry name" value="PROTEIN-GLUTAMATE METHYLESTERASE/PROTEIN-GLUTAMINE GLUTAMINASE"/>
    <property type="match status" value="1"/>
</dbReference>
<comment type="caution">
    <text evidence="4">Lacks conserved residue(s) required for the propagation of feature annotation.</text>
</comment>
<dbReference type="EMBL" id="SORE01000008">
    <property type="protein sequence ID" value="TDY50938.1"/>
    <property type="molecule type" value="Genomic_DNA"/>
</dbReference>
<dbReference type="InterPro" id="IPR000673">
    <property type="entry name" value="Sig_transdc_resp-reg_Me-estase"/>
</dbReference>
<comment type="caution">
    <text evidence="6">The sequence shown here is derived from an EMBL/GenBank/DDBJ whole genome shotgun (WGS) entry which is preliminary data.</text>
</comment>
<dbReference type="GO" id="GO:0006935">
    <property type="term" value="P:chemotaxis"/>
    <property type="evidence" value="ECO:0007669"/>
    <property type="project" value="InterPro"/>
</dbReference>
<name>A0A4R8LTU3_9BURK</name>
<dbReference type="SUPFAM" id="SSF52738">
    <property type="entry name" value="Methylesterase CheB, C-terminal domain"/>
    <property type="match status" value="1"/>
</dbReference>
<protein>
    <recommendedName>
        <fullName evidence="2">protein-glutamate methylesterase</fullName>
        <ecNumber evidence="2">3.1.1.61</ecNumber>
    </recommendedName>
</protein>
<dbReference type="PANTHER" id="PTHR42872:SF6">
    <property type="entry name" value="PROTEIN-GLUTAMATE METHYLESTERASE_PROTEIN-GLUTAMINE GLUTAMINASE"/>
    <property type="match status" value="1"/>
</dbReference>
<dbReference type="PROSITE" id="PS50122">
    <property type="entry name" value="CHEB"/>
    <property type="match status" value="1"/>
</dbReference>
<keyword evidence="7" id="KW-1185">Reference proteome</keyword>
<dbReference type="InterPro" id="IPR035909">
    <property type="entry name" value="CheB_C"/>
</dbReference>
<evidence type="ECO:0000256" key="1">
    <source>
        <dbReference type="ARBA" id="ARBA00022801"/>
    </source>
</evidence>
<evidence type="ECO:0000256" key="3">
    <source>
        <dbReference type="ARBA" id="ARBA00048267"/>
    </source>
</evidence>
<dbReference type="GO" id="GO:0008984">
    <property type="term" value="F:protein-glutamate methylesterase activity"/>
    <property type="evidence" value="ECO:0007669"/>
    <property type="project" value="UniProtKB-EC"/>
</dbReference>
<dbReference type="Gene3D" id="3.40.50.180">
    <property type="entry name" value="Methylesterase CheB, C-terminal domain"/>
    <property type="match status" value="1"/>
</dbReference>
<dbReference type="Pfam" id="PF01339">
    <property type="entry name" value="CheB_methylest"/>
    <property type="match status" value="1"/>
</dbReference>
<evidence type="ECO:0000259" key="5">
    <source>
        <dbReference type="PROSITE" id="PS50122"/>
    </source>
</evidence>
<proteinExistence type="predicted"/>
<evidence type="ECO:0000313" key="6">
    <source>
        <dbReference type="EMBL" id="TDY50938.1"/>
    </source>
</evidence>
<dbReference type="AlphaFoldDB" id="A0A4R8LTU3"/>
<sequence length="123" mass="13477">MKDRIFVVGASHGGIDTLSKLVRQLPADFPAPVFVVQHIGASSPGTLPSILSRAGRLPAVHPKNGEIIQKARIYVAPPDHHMLVQRDHIRLSQGPRENHTRPALDPLFRSAPTRTVRRSSVSC</sequence>
<feature type="domain" description="CheB-type methylesterase" evidence="5">
    <location>
        <begin position="1"/>
        <end position="111"/>
    </location>
</feature>
<evidence type="ECO:0000256" key="2">
    <source>
        <dbReference type="ARBA" id="ARBA00039140"/>
    </source>
</evidence>
<dbReference type="Proteomes" id="UP000295509">
    <property type="component" value="Unassembled WGS sequence"/>
</dbReference>
<dbReference type="GO" id="GO:0000156">
    <property type="term" value="F:phosphorelay response regulator activity"/>
    <property type="evidence" value="ECO:0007669"/>
    <property type="project" value="InterPro"/>
</dbReference>
<evidence type="ECO:0000256" key="4">
    <source>
        <dbReference type="PROSITE-ProRule" id="PRU00050"/>
    </source>
</evidence>
<gene>
    <name evidence="6" type="ORF">BX592_108175</name>
</gene>
<comment type="catalytic activity">
    <reaction evidence="3">
        <text>[protein]-L-glutamate 5-O-methyl ester + H2O = L-glutamyl-[protein] + methanol + H(+)</text>
        <dbReference type="Rhea" id="RHEA:23236"/>
        <dbReference type="Rhea" id="RHEA-COMP:10208"/>
        <dbReference type="Rhea" id="RHEA-COMP:10311"/>
        <dbReference type="ChEBI" id="CHEBI:15377"/>
        <dbReference type="ChEBI" id="CHEBI:15378"/>
        <dbReference type="ChEBI" id="CHEBI:17790"/>
        <dbReference type="ChEBI" id="CHEBI:29973"/>
        <dbReference type="ChEBI" id="CHEBI:82795"/>
        <dbReference type="EC" id="3.1.1.61"/>
    </reaction>
</comment>
<dbReference type="GO" id="GO:0005737">
    <property type="term" value="C:cytoplasm"/>
    <property type="evidence" value="ECO:0007669"/>
    <property type="project" value="InterPro"/>
</dbReference>
<accession>A0A4R8LTU3</accession>